<name>A0A6P4III2_DROKI</name>
<dbReference type="InterPro" id="IPR013658">
    <property type="entry name" value="SGL"/>
</dbReference>
<feature type="active site" description="Proton donor/acceptor" evidence="2">
    <location>
        <position position="257"/>
    </location>
</feature>
<comment type="cofactor">
    <cofactor evidence="3">
        <name>Zn(2+)</name>
        <dbReference type="ChEBI" id="CHEBI:29105"/>
    </cofactor>
    <text evidence="3">Binds 1 divalent metal cation per subunit.</text>
</comment>
<feature type="binding site" evidence="3">
    <location>
        <position position="152"/>
    </location>
    <ligand>
        <name>substrate</name>
    </ligand>
</feature>
<dbReference type="Gene3D" id="2.120.10.30">
    <property type="entry name" value="TolB, C-terminal domain"/>
    <property type="match status" value="1"/>
</dbReference>
<dbReference type="PANTHER" id="PTHR10907">
    <property type="entry name" value="REGUCALCIN"/>
    <property type="match status" value="1"/>
</dbReference>
<dbReference type="GO" id="GO:0005737">
    <property type="term" value="C:cytoplasm"/>
    <property type="evidence" value="ECO:0007669"/>
    <property type="project" value="UniProtKB-SubCell"/>
</dbReference>
<dbReference type="InterPro" id="IPR011042">
    <property type="entry name" value="6-blade_b-propeller_TolB-like"/>
</dbReference>
<keyword evidence="3" id="KW-0479">Metal-binding</keyword>
<sequence>MYGCARMVYKSLLANKTQFSLQTLVDRTSSQRFPALNIQLISKMSYKVEAVPDSYAALGEGPHWDVARQSLYYVDLESAGINRYDFKQNKVYKAKIQGEEFASFILPIENKPQEFAVGCTRRTVVVQWDGISALAKVVRTLFEVQADHTDNRINDAKTDPNGRFYGGTMADSGDIFTQWKGELYKWQAGGKPQVLKEAVGISNGLAWDVKAKKFYFIDTNNNEVEAYDYDQSTGAISNRKVIFDLRKLRPEGPLFPDGMTVDTDGNIYVATFNGGTVFKVNPSTGKILLEIKIPTMQITSVAFGGPNLDILYVTTANKGNQPKPAGTLYQVTGLNAKGFAGVDLKV</sequence>
<evidence type="ECO:0000256" key="1">
    <source>
        <dbReference type="ARBA" id="ARBA00008853"/>
    </source>
</evidence>
<dbReference type="OrthoDB" id="423498at2759"/>
<evidence type="ECO:0000256" key="2">
    <source>
        <dbReference type="PIRSR" id="PIRSR605511-1"/>
    </source>
</evidence>
<proteinExistence type="inferred from homology"/>
<feature type="binding site" evidence="3">
    <location>
        <position position="257"/>
    </location>
    <ligand>
        <name>a divalent metal cation</name>
        <dbReference type="ChEBI" id="CHEBI:60240"/>
    </ligand>
</feature>
<dbReference type="SUPFAM" id="SSF63829">
    <property type="entry name" value="Calcium-dependent phosphotriesterase"/>
    <property type="match status" value="1"/>
</dbReference>
<dbReference type="PANTHER" id="PTHR10907:SF66">
    <property type="entry name" value="MIP34848P1-RELATED"/>
    <property type="match status" value="1"/>
</dbReference>
<dbReference type="GeneID" id="108075491"/>
<evidence type="ECO:0000313" key="5">
    <source>
        <dbReference type="Proteomes" id="UP001652661"/>
    </source>
</evidence>
<organism evidence="5 6">
    <name type="scientific">Drosophila kikkawai</name>
    <name type="common">Fruit fly</name>
    <dbReference type="NCBI Taxonomy" id="30033"/>
    <lineage>
        <taxon>Eukaryota</taxon>
        <taxon>Metazoa</taxon>
        <taxon>Ecdysozoa</taxon>
        <taxon>Arthropoda</taxon>
        <taxon>Hexapoda</taxon>
        <taxon>Insecta</taxon>
        <taxon>Pterygota</taxon>
        <taxon>Neoptera</taxon>
        <taxon>Endopterygota</taxon>
        <taxon>Diptera</taxon>
        <taxon>Brachycera</taxon>
        <taxon>Muscomorpha</taxon>
        <taxon>Ephydroidea</taxon>
        <taxon>Drosophilidae</taxon>
        <taxon>Drosophila</taxon>
        <taxon>Sophophora</taxon>
    </lineage>
</organism>
<dbReference type="Pfam" id="PF08450">
    <property type="entry name" value="SGL"/>
    <property type="match status" value="1"/>
</dbReference>
<evidence type="ECO:0000313" key="6">
    <source>
        <dbReference type="RefSeq" id="XP_017023439.2"/>
    </source>
</evidence>
<dbReference type="GO" id="GO:0019853">
    <property type="term" value="P:L-ascorbic acid biosynthetic process"/>
    <property type="evidence" value="ECO:0007669"/>
    <property type="project" value="TreeGrafter"/>
</dbReference>
<feature type="binding site" evidence="3">
    <location>
        <position position="154"/>
    </location>
    <ligand>
        <name>a divalent metal cation</name>
        <dbReference type="ChEBI" id="CHEBI:60240"/>
    </ligand>
</feature>
<feature type="binding site" evidence="3">
    <location>
        <position position="60"/>
    </location>
    <ligand>
        <name>a divalent metal cation</name>
        <dbReference type="ChEBI" id="CHEBI:60240"/>
    </ligand>
</feature>
<dbReference type="AlphaFoldDB" id="A0A6P4III2"/>
<accession>A0A6P4III2</accession>
<dbReference type="GO" id="GO:0004341">
    <property type="term" value="F:gluconolactonase activity"/>
    <property type="evidence" value="ECO:0007669"/>
    <property type="project" value="UniProtKB-EC"/>
</dbReference>
<dbReference type="PRINTS" id="PR01790">
    <property type="entry name" value="SMP30FAMILY"/>
</dbReference>
<reference evidence="6" key="1">
    <citation type="submission" date="2025-08" db="UniProtKB">
        <authorList>
            <consortium name="RefSeq"/>
        </authorList>
    </citation>
    <scope>IDENTIFICATION</scope>
    <source>
        <strain evidence="6">14028-0561.14</strain>
        <tissue evidence="6">Whole fly</tissue>
    </source>
</reference>
<evidence type="ECO:0000259" key="4">
    <source>
        <dbReference type="Pfam" id="PF08450"/>
    </source>
</evidence>
<evidence type="ECO:0000256" key="3">
    <source>
        <dbReference type="PIRSR" id="PIRSR605511-2"/>
    </source>
</evidence>
<keyword evidence="3" id="KW-0862">Zinc</keyword>
<dbReference type="RefSeq" id="XP_017023439.2">
    <property type="nucleotide sequence ID" value="XM_017167950.3"/>
</dbReference>
<protein>
    <submittedName>
        <fullName evidence="6">Regucalcin</fullName>
    </submittedName>
</protein>
<comment type="similarity">
    <text evidence="1">Belongs to the SMP-30/CGR1 family.</text>
</comment>
<dbReference type="Proteomes" id="UP001652661">
    <property type="component" value="Chromosome 3R"/>
</dbReference>
<feature type="binding site" evidence="3">
    <location>
        <position position="203"/>
    </location>
    <ligand>
        <name>a divalent metal cation</name>
        <dbReference type="ChEBI" id="CHEBI:60240"/>
    </ligand>
</feature>
<dbReference type="InterPro" id="IPR005511">
    <property type="entry name" value="SMP-30"/>
</dbReference>
<feature type="domain" description="SMP-30/Gluconolactonase/LRE-like region" evidence="4">
    <location>
        <begin position="58"/>
        <end position="317"/>
    </location>
</feature>
<keyword evidence="5" id="KW-1185">Reference proteome</keyword>
<gene>
    <name evidence="6" type="primary">smp-30</name>
</gene>
<dbReference type="GO" id="GO:0005509">
    <property type="term" value="F:calcium ion binding"/>
    <property type="evidence" value="ECO:0007669"/>
    <property type="project" value="TreeGrafter"/>
</dbReference>